<gene>
    <name evidence="2" type="ORF">METZ01_LOCUS66204</name>
</gene>
<name>A0A381TB34_9ZZZZ</name>
<sequence length="142" mass="16182">MSRFTDNGNDTILDNQTGLTWLKKDSRQMIGKWLHLEKAMKFAEEQNSASFGGFSDWRIPKLEDVKTIFDKSFSQRDFGNNEIHIPAEFEPKGADCTWTDTINGDRAMMFSLVKGRSSWINKFGEGPFAVRLVRGTHNKSDG</sequence>
<dbReference type="EMBL" id="UINC01004307">
    <property type="protein sequence ID" value="SVA13350.1"/>
    <property type="molecule type" value="Genomic_DNA"/>
</dbReference>
<proteinExistence type="predicted"/>
<protein>
    <recommendedName>
        <fullName evidence="1">Lcl C-terminal domain-containing protein</fullName>
    </recommendedName>
</protein>
<organism evidence="2">
    <name type="scientific">marine metagenome</name>
    <dbReference type="NCBI Taxonomy" id="408172"/>
    <lineage>
        <taxon>unclassified sequences</taxon>
        <taxon>metagenomes</taxon>
        <taxon>ecological metagenomes</taxon>
    </lineage>
</organism>
<feature type="domain" description="Lcl C-terminal" evidence="1">
    <location>
        <begin position="11"/>
        <end position="134"/>
    </location>
</feature>
<evidence type="ECO:0000313" key="2">
    <source>
        <dbReference type="EMBL" id="SVA13350.1"/>
    </source>
</evidence>
<accession>A0A381TB34</accession>
<evidence type="ECO:0000259" key="1">
    <source>
        <dbReference type="Pfam" id="PF07603"/>
    </source>
</evidence>
<dbReference type="InterPro" id="IPR011460">
    <property type="entry name" value="Lcl_C"/>
</dbReference>
<dbReference type="Pfam" id="PF07603">
    <property type="entry name" value="Lcl_C"/>
    <property type="match status" value="1"/>
</dbReference>
<reference evidence="2" key="1">
    <citation type="submission" date="2018-05" db="EMBL/GenBank/DDBJ databases">
        <authorList>
            <person name="Lanie J.A."/>
            <person name="Ng W.-L."/>
            <person name="Kazmierczak K.M."/>
            <person name="Andrzejewski T.M."/>
            <person name="Davidsen T.M."/>
            <person name="Wayne K.J."/>
            <person name="Tettelin H."/>
            <person name="Glass J.I."/>
            <person name="Rusch D."/>
            <person name="Podicherti R."/>
            <person name="Tsui H.-C.T."/>
            <person name="Winkler M.E."/>
        </authorList>
    </citation>
    <scope>NUCLEOTIDE SEQUENCE</scope>
</reference>
<dbReference type="AlphaFoldDB" id="A0A381TB34"/>